<sequence length="601" mass="70945">MKTKYKYLTLALIIGASVLSLSISIPLVLKSNKNLHTIVPNSNLFYQYTPNTKYNEDFSQIIKKNFLNYNDNQIFVLSDKGQDLRYFEINQILNIASNIKNNDFIEFLKSKISNLPDLKLIPILELPYYLNIALSLDLKINMNQIKQYLLQYTKKINNNLYLIVSPNSSINLTFIWNLLYVLSKHNMDFNSIFFSIKSQIQQEVTNFKFNFSIDQGLSSWNNGNNLLAILKFFNNIKISQNKKTEIQKWISQWSDFYEKKTNSTSIDKAEFYYWSEKFNPIKENQKLEITDLLENMIQNQANISLQDLNSITQILQDFQNQIKTKYIQIIQNKTKTFVNNDLVFSPISIKNTFFAYQMLKNQKNNFLIISKLKNSIHNQFQLMIQKNNKGDFINKFNLEELYFYIAFVLSENKFAIVKNQQLTSEGKKLETLSTISFNYIENVRDLFFAIKISSYFSSITKINRTIDDKLFNLFNNQSIALNNPIWVTFVFYFFKKMFNVEISNSILILRIQNALLYFENNNDKKDLLWNYLEQNETLESLFFSINELKNLNDFSNLKPLIPEVRKVVLNLQSIIKSRIQNNKSVQIKDIYYSDQLINLLK</sequence>
<keyword evidence="2" id="KW-1185">Reference proteome</keyword>
<organism evidence="1 2">
    <name type="scientific">Mesomycoplasma bovoculi M165/69</name>
    <dbReference type="NCBI Taxonomy" id="743966"/>
    <lineage>
        <taxon>Bacteria</taxon>
        <taxon>Bacillati</taxon>
        <taxon>Mycoplasmatota</taxon>
        <taxon>Mycoplasmoidales</taxon>
        <taxon>Metamycoplasmataceae</taxon>
        <taxon>Mesomycoplasma</taxon>
    </lineage>
</organism>
<evidence type="ECO:0000313" key="1">
    <source>
        <dbReference type="EMBL" id="AHH45061.1"/>
    </source>
</evidence>
<dbReference type="STRING" id="743966.MYB_00245"/>
<protein>
    <submittedName>
        <fullName evidence="1">Uncharacterized protein</fullName>
    </submittedName>
</protein>
<accession>W5USI5</accession>
<gene>
    <name evidence="1" type="ORF">MYB_00245</name>
</gene>
<dbReference type="EMBL" id="CP007154">
    <property type="protein sequence ID" value="AHH45061.1"/>
    <property type="molecule type" value="Genomic_DNA"/>
</dbReference>
<dbReference type="KEGG" id="mbc:MYB_00245"/>
<dbReference type="PATRIC" id="fig|743966.3.peg.49"/>
<name>W5USI5_9BACT</name>
<dbReference type="Proteomes" id="UP000019229">
    <property type="component" value="Chromosome"/>
</dbReference>
<reference evidence="1 2" key="1">
    <citation type="journal article" date="2014" name="Genome Announc.">
        <title>Complete Genome Sequence of Mycoplasma bovoculi Strain M165/69T (ATCC 29104).</title>
        <authorList>
            <person name="Calcutt M.J."/>
            <person name="Foecking M.F."/>
        </authorList>
    </citation>
    <scope>NUCLEOTIDE SEQUENCE [LARGE SCALE GENOMIC DNA]</scope>
    <source>
        <strain evidence="1">M165/69</strain>
    </source>
</reference>
<dbReference type="RefSeq" id="WP_022934861.1">
    <property type="nucleotide sequence ID" value="NZ_CP007154.1"/>
</dbReference>
<dbReference type="AlphaFoldDB" id="W5USI5"/>
<dbReference type="HOGENOM" id="CLU_461394_0_0_14"/>
<dbReference type="PROSITE" id="PS51450">
    <property type="entry name" value="LRR"/>
    <property type="match status" value="1"/>
</dbReference>
<dbReference type="InterPro" id="IPR001611">
    <property type="entry name" value="Leu-rich_rpt"/>
</dbReference>
<evidence type="ECO:0000313" key="2">
    <source>
        <dbReference type="Proteomes" id="UP000019229"/>
    </source>
</evidence>
<proteinExistence type="predicted"/>